<dbReference type="InterPro" id="IPR003439">
    <property type="entry name" value="ABC_transporter-like_ATP-bd"/>
</dbReference>
<evidence type="ECO:0000256" key="1">
    <source>
        <dbReference type="ARBA" id="ARBA00022741"/>
    </source>
</evidence>
<keyword evidence="2 4" id="KW-0067">ATP-binding</keyword>
<dbReference type="PANTHER" id="PTHR43875:SF1">
    <property type="entry name" value="OSMOPROTECTIVE COMPOUNDS UPTAKE ATP-BINDING PROTEIN GGTA"/>
    <property type="match status" value="1"/>
</dbReference>
<feature type="domain" description="ABC transporter" evidence="3">
    <location>
        <begin position="2"/>
        <end position="232"/>
    </location>
</feature>
<reference evidence="4" key="2">
    <citation type="journal article" date="2021" name="PeerJ">
        <title>Extensive microbial diversity within the chicken gut microbiome revealed by metagenomics and culture.</title>
        <authorList>
            <person name="Gilroy R."/>
            <person name="Ravi A."/>
            <person name="Getino M."/>
            <person name="Pursley I."/>
            <person name="Horton D.L."/>
            <person name="Alikhan N.F."/>
            <person name="Baker D."/>
            <person name="Gharbi K."/>
            <person name="Hall N."/>
            <person name="Watson M."/>
            <person name="Adriaenssens E.M."/>
            <person name="Foster-Nyarko E."/>
            <person name="Jarju S."/>
            <person name="Secka A."/>
            <person name="Antonio M."/>
            <person name="Oren A."/>
            <person name="Chaudhuri R.R."/>
            <person name="La Ragione R."/>
            <person name="Hildebrand F."/>
            <person name="Pallen M.J."/>
        </authorList>
    </citation>
    <scope>NUCLEOTIDE SEQUENCE</scope>
    <source>
        <strain evidence="4">1063</strain>
    </source>
</reference>
<dbReference type="GO" id="GO:0055052">
    <property type="term" value="C:ATP-binding cassette (ABC) transporter complex, substrate-binding subunit-containing"/>
    <property type="evidence" value="ECO:0007669"/>
    <property type="project" value="TreeGrafter"/>
</dbReference>
<dbReference type="InterPro" id="IPR027417">
    <property type="entry name" value="P-loop_NTPase"/>
</dbReference>
<dbReference type="Proteomes" id="UP000824088">
    <property type="component" value="Unassembled WGS sequence"/>
</dbReference>
<dbReference type="EMBL" id="DVMN01000002">
    <property type="protein sequence ID" value="HIU20642.1"/>
    <property type="molecule type" value="Genomic_DNA"/>
</dbReference>
<dbReference type="PANTHER" id="PTHR43875">
    <property type="entry name" value="MALTODEXTRIN IMPORT ATP-BINDING PROTEIN MSMX"/>
    <property type="match status" value="1"/>
</dbReference>
<dbReference type="GO" id="GO:0016887">
    <property type="term" value="F:ATP hydrolysis activity"/>
    <property type="evidence" value="ECO:0007669"/>
    <property type="project" value="InterPro"/>
</dbReference>
<dbReference type="AlphaFoldDB" id="A0A9D1HQV3"/>
<dbReference type="SUPFAM" id="SSF52540">
    <property type="entry name" value="P-loop containing nucleoside triphosphate hydrolases"/>
    <property type="match status" value="1"/>
</dbReference>
<evidence type="ECO:0000256" key="2">
    <source>
        <dbReference type="ARBA" id="ARBA00022840"/>
    </source>
</evidence>
<comment type="caution">
    <text evidence="4">The sequence shown here is derived from an EMBL/GenBank/DDBJ whole genome shotgun (WGS) entry which is preliminary data.</text>
</comment>
<protein>
    <submittedName>
        <fullName evidence="4">ABC transporter ATP-binding protein</fullName>
    </submittedName>
</protein>
<evidence type="ECO:0000259" key="3">
    <source>
        <dbReference type="PROSITE" id="PS50893"/>
    </source>
</evidence>
<evidence type="ECO:0000313" key="5">
    <source>
        <dbReference type="Proteomes" id="UP000824088"/>
    </source>
</evidence>
<dbReference type="SMART" id="SM00382">
    <property type="entry name" value="AAA"/>
    <property type="match status" value="1"/>
</dbReference>
<evidence type="ECO:0000313" key="4">
    <source>
        <dbReference type="EMBL" id="HIU20642.1"/>
    </source>
</evidence>
<name>A0A9D1HQV3_9FIRM</name>
<dbReference type="InterPro" id="IPR003593">
    <property type="entry name" value="AAA+_ATPase"/>
</dbReference>
<keyword evidence="1" id="KW-0547">Nucleotide-binding</keyword>
<gene>
    <name evidence="4" type="ORF">IAD51_00150</name>
</gene>
<dbReference type="InterPro" id="IPR047641">
    <property type="entry name" value="ABC_transpr_MalK/UgpC-like"/>
</dbReference>
<reference evidence="4" key="1">
    <citation type="submission" date="2020-10" db="EMBL/GenBank/DDBJ databases">
        <authorList>
            <person name="Gilroy R."/>
        </authorList>
    </citation>
    <scope>NUCLEOTIDE SEQUENCE</scope>
    <source>
        <strain evidence="4">1063</strain>
    </source>
</reference>
<proteinExistence type="predicted"/>
<dbReference type="Gene3D" id="3.40.50.300">
    <property type="entry name" value="P-loop containing nucleotide triphosphate hydrolases"/>
    <property type="match status" value="1"/>
</dbReference>
<accession>A0A9D1HQV3</accession>
<organism evidence="4 5">
    <name type="scientific">Candidatus Limadaptatus stercorigallinarum</name>
    <dbReference type="NCBI Taxonomy" id="2840845"/>
    <lineage>
        <taxon>Bacteria</taxon>
        <taxon>Bacillati</taxon>
        <taxon>Bacillota</taxon>
        <taxon>Clostridia</taxon>
        <taxon>Eubacteriales</taxon>
        <taxon>Candidatus Limadaptatus</taxon>
    </lineage>
</organism>
<sequence>MLTLEGFAKQYLYGARLFGGVDVSFGDGEVVAVLGGEGSGKTSFLKALCGAEKAEGKVLLDGAPIARRTDDVIMVFDDGAVFGHRTVYDNLAYPLVLRKTDRAEIASRVINAAERMGIGACLNMRARALSPVERRRMSLARLLVRDARLCMIDEPAARLTREDADAVFRDFLPVVRDLAAAGATVIYSTPYREEAFAASDRTVVLVGGEVKQTGTREELLYAPASVWAAEAADPDYNVLKCVLSDENGRLKLVFGEDDELDAECLRGRTEESYTGKEVLVGWHPESAAASGEAARKTESTTLAVGDAFGVVLHSVSGIKERCGKKRGFVHVRPDISGVTLFDRTNECSIMKRAKEGTEGEEE</sequence>
<dbReference type="PROSITE" id="PS50893">
    <property type="entry name" value="ABC_TRANSPORTER_2"/>
    <property type="match status" value="1"/>
</dbReference>
<dbReference type="GO" id="GO:0005524">
    <property type="term" value="F:ATP binding"/>
    <property type="evidence" value="ECO:0007669"/>
    <property type="project" value="UniProtKB-KW"/>
</dbReference>
<dbReference type="Pfam" id="PF00005">
    <property type="entry name" value="ABC_tran"/>
    <property type="match status" value="1"/>
</dbReference>